<accession>A0A7R9MN68</accession>
<gene>
    <name evidence="2" type="ORF">ONB1V03_LOCUS19719</name>
</gene>
<sequence>MERFGPLSVIFDAQPRPPSGMVDMSGPTFGNYDECVNIESPDEEDKPKIYGQYCGMDIRENMDISPHSVPREYLENIGQKLPESSAFNYKNFFRQFFENYRKVIYRMTPNDLSEGIEFIDNQLFDNIKLMNGLCLPTTCKASDVSAALTEFSYPITRLPIILDDDCDYLGKPIKLNKYQIVSVVAISAVVITNSAKSMFSLEQYGKFKALDGYRACLTIWVVILHTYEFGN</sequence>
<keyword evidence="3" id="KW-1185">Reference proteome</keyword>
<dbReference type="PANTHER" id="PTHR11161:SF0">
    <property type="entry name" value="O-ACYLTRANSFERASE LIKE PROTEIN"/>
    <property type="match status" value="1"/>
</dbReference>
<protein>
    <recommendedName>
        <fullName evidence="1">Nose resistant-to-fluoxetine protein N-terminal domain-containing protein</fullName>
    </recommendedName>
</protein>
<dbReference type="Pfam" id="PF20146">
    <property type="entry name" value="NRF"/>
    <property type="match status" value="1"/>
</dbReference>
<dbReference type="OrthoDB" id="6912574at2759"/>
<dbReference type="InterPro" id="IPR006621">
    <property type="entry name" value="Nose-resist-to-fluoxetine_N"/>
</dbReference>
<dbReference type="EMBL" id="OC945979">
    <property type="protein sequence ID" value="CAD7663159.1"/>
    <property type="molecule type" value="Genomic_DNA"/>
</dbReference>
<organism evidence="2">
    <name type="scientific">Oppiella nova</name>
    <dbReference type="NCBI Taxonomy" id="334625"/>
    <lineage>
        <taxon>Eukaryota</taxon>
        <taxon>Metazoa</taxon>
        <taxon>Ecdysozoa</taxon>
        <taxon>Arthropoda</taxon>
        <taxon>Chelicerata</taxon>
        <taxon>Arachnida</taxon>
        <taxon>Acari</taxon>
        <taxon>Acariformes</taxon>
        <taxon>Sarcoptiformes</taxon>
        <taxon>Oribatida</taxon>
        <taxon>Brachypylina</taxon>
        <taxon>Oppioidea</taxon>
        <taxon>Oppiidae</taxon>
        <taxon>Oppiella</taxon>
    </lineage>
</organism>
<reference evidence="2" key="1">
    <citation type="submission" date="2020-11" db="EMBL/GenBank/DDBJ databases">
        <authorList>
            <person name="Tran Van P."/>
        </authorList>
    </citation>
    <scope>NUCLEOTIDE SEQUENCE</scope>
</reference>
<evidence type="ECO:0000313" key="3">
    <source>
        <dbReference type="Proteomes" id="UP000728032"/>
    </source>
</evidence>
<feature type="domain" description="Nose resistant-to-fluoxetine protein N-terminal" evidence="1">
    <location>
        <begin position="10"/>
        <end position="147"/>
    </location>
</feature>
<dbReference type="PANTHER" id="PTHR11161">
    <property type="entry name" value="O-ACYLTRANSFERASE"/>
    <property type="match status" value="1"/>
</dbReference>
<dbReference type="InterPro" id="IPR052728">
    <property type="entry name" value="O2_lipid_transport_reg"/>
</dbReference>
<proteinExistence type="predicted"/>
<name>A0A7R9MN68_9ACAR</name>
<evidence type="ECO:0000259" key="1">
    <source>
        <dbReference type="Pfam" id="PF20146"/>
    </source>
</evidence>
<evidence type="ECO:0000313" key="2">
    <source>
        <dbReference type="EMBL" id="CAD7663159.1"/>
    </source>
</evidence>
<dbReference type="Proteomes" id="UP000728032">
    <property type="component" value="Unassembled WGS sequence"/>
</dbReference>
<dbReference type="EMBL" id="CAJPVJ010031154">
    <property type="protein sequence ID" value="CAG2180296.1"/>
    <property type="molecule type" value="Genomic_DNA"/>
</dbReference>
<dbReference type="AlphaFoldDB" id="A0A7R9MN68"/>